<protein>
    <recommendedName>
        <fullName evidence="3">Lipocalin-like domain-containing protein</fullName>
    </recommendedName>
</protein>
<dbReference type="OrthoDB" id="1143519at2"/>
<evidence type="ECO:0000313" key="2">
    <source>
        <dbReference type="Proteomes" id="UP000279600"/>
    </source>
</evidence>
<gene>
    <name evidence="1" type="ORF">EJ995_02885</name>
</gene>
<dbReference type="PROSITE" id="PS51257">
    <property type="entry name" value="PROKAR_LIPOPROTEIN"/>
    <property type="match status" value="1"/>
</dbReference>
<proteinExistence type="predicted"/>
<accession>A0A3S9MVL7</accession>
<keyword evidence="2" id="KW-1185">Reference proteome</keyword>
<evidence type="ECO:0008006" key="3">
    <source>
        <dbReference type="Google" id="ProtNLM"/>
    </source>
</evidence>
<name>A0A3S9MVL7_9FLAO</name>
<dbReference type="EMBL" id="CP034549">
    <property type="protein sequence ID" value="AZQ43230.1"/>
    <property type="molecule type" value="Genomic_DNA"/>
</dbReference>
<sequence>MRPQALIVLVLWTLSSCRHNRHDVDISGCYKSVKGDPVAWWQSEEIDGIAIGPHLNLMPDSTFIYETCGTTFQGHWTQDDKNLFLYQTSYHIRWRDSSLTDQQHIKLMSDEFFEFDIVDGRLVAIFKNERSKKRSRLTLEKITGS</sequence>
<dbReference type="KEGG" id="noj:EJ995_02885"/>
<evidence type="ECO:0000313" key="1">
    <source>
        <dbReference type="EMBL" id="AZQ43230.1"/>
    </source>
</evidence>
<reference evidence="1 2" key="1">
    <citation type="submission" date="2018-12" db="EMBL/GenBank/DDBJ databases">
        <title>Complete genome of Nonlabens sp. MJ115.</title>
        <authorList>
            <person name="Choi H.S."/>
            <person name="Jung J."/>
        </authorList>
    </citation>
    <scope>NUCLEOTIDE SEQUENCE [LARGE SCALE GENOMIC DNA]</scope>
    <source>
        <strain evidence="1 2">MJ115</strain>
    </source>
</reference>
<organism evidence="1 2">
    <name type="scientific">Nonlabens ponticola</name>
    <dbReference type="NCBI Taxonomy" id="2496866"/>
    <lineage>
        <taxon>Bacteria</taxon>
        <taxon>Pseudomonadati</taxon>
        <taxon>Bacteroidota</taxon>
        <taxon>Flavobacteriia</taxon>
        <taxon>Flavobacteriales</taxon>
        <taxon>Flavobacteriaceae</taxon>
        <taxon>Nonlabens</taxon>
    </lineage>
</organism>
<dbReference type="AlphaFoldDB" id="A0A3S9MVL7"/>
<dbReference type="Proteomes" id="UP000279600">
    <property type="component" value="Chromosome"/>
</dbReference>
<dbReference type="RefSeq" id="WP_126445434.1">
    <property type="nucleotide sequence ID" value="NZ_CP034549.1"/>
</dbReference>